<evidence type="ECO:0000313" key="3">
    <source>
        <dbReference type="Proteomes" id="UP000002028"/>
    </source>
</evidence>
<keyword evidence="1" id="KW-0175">Coiled coil</keyword>
<dbReference type="RefSeq" id="WP_012928985.1">
    <property type="nucleotide sequence ID" value="NC_013730.1"/>
</dbReference>
<dbReference type="SUPFAM" id="SSF58100">
    <property type="entry name" value="Bacterial hemolysins"/>
    <property type="match status" value="1"/>
</dbReference>
<dbReference type="Gene3D" id="1.20.5.170">
    <property type="match status" value="1"/>
</dbReference>
<dbReference type="Gene3D" id="1.20.5.190">
    <property type="match status" value="1"/>
</dbReference>
<dbReference type="eggNOG" id="COG1196">
    <property type="taxonomic scope" value="Bacteria"/>
</dbReference>
<gene>
    <name evidence="2" type="ordered locus">Slin_4501</name>
</gene>
<name>D2QMR8_SPILD</name>
<organism evidence="2 3">
    <name type="scientific">Spirosoma linguale (strain ATCC 33905 / DSM 74 / LMG 10896 / Claus 1)</name>
    <dbReference type="NCBI Taxonomy" id="504472"/>
    <lineage>
        <taxon>Bacteria</taxon>
        <taxon>Pseudomonadati</taxon>
        <taxon>Bacteroidota</taxon>
        <taxon>Cytophagia</taxon>
        <taxon>Cytophagales</taxon>
        <taxon>Cytophagaceae</taxon>
        <taxon>Spirosoma</taxon>
    </lineage>
</organism>
<dbReference type="HOGENOM" id="CLU_1863914_0_0_10"/>
<dbReference type="EMBL" id="CP001769">
    <property type="protein sequence ID" value="ADB40481.1"/>
    <property type="molecule type" value="Genomic_DNA"/>
</dbReference>
<accession>D2QMR8</accession>
<dbReference type="KEGG" id="sli:Slin_4501"/>
<feature type="coiled-coil region" evidence="1">
    <location>
        <begin position="41"/>
        <end position="82"/>
    </location>
</feature>
<dbReference type="Proteomes" id="UP000002028">
    <property type="component" value="Chromosome"/>
</dbReference>
<protein>
    <submittedName>
        <fullName evidence="2">Uncharacterized protein</fullName>
    </submittedName>
</protein>
<reference evidence="2 3" key="1">
    <citation type="journal article" date="2010" name="Stand. Genomic Sci.">
        <title>Complete genome sequence of Spirosoma linguale type strain (1).</title>
        <authorList>
            <person name="Lail K."/>
            <person name="Sikorski J."/>
            <person name="Saunders E."/>
            <person name="Lapidus A."/>
            <person name="Glavina Del Rio T."/>
            <person name="Copeland A."/>
            <person name="Tice H."/>
            <person name="Cheng J.-F."/>
            <person name="Lucas S."/>
            <person name="Nolan M."/>
            <person name="Bruce D."/>
            <person name="Goodwin L."/>
            <person name="Pitluck S."/>
            <person name="Ivanova N."/>
            <person name="Mavromatis K."/>
            <person name="Ovchinnikova G."/>
            <person name="Pati A."/>
            <person name="Chen A."/>
            <person name="Palaniappan K."/>
            <person name="Land M."/>
            <person name="Hauser L."/>
            <person name="Chang Y.-J."/>
            <person name="Jeffries C.D."/>
            <person name="Chain P."/>
            <person name="Brettin T."/>
            <person name="Detter J.C."/>
            <person name="Schuetze A."/>
            <person name="Rohde M."/>
            <person name="Tindall B.J."/>
            <person name="Goeker M."/>
            <person name="Bristow J."/>
            <person name="Eisen J.A."/>
            <person name="Markowitz V."/>
            <person name="Hugenholtz P."/>
            <person name="Kyrpides N.C."/>
            <person name="Klenk H.-P."/>
            <person name="Chen F."/>
        </authorList>
    </citation>
    <scope>NUCLEOTIDE SEQUENCE [LARGE SCALE GENOMIC DNA]</scope>
    <source>
        <strain evidence="3">ATCC 33905 / DSM 74 / LMG 10896 / Claus 1</strain>
    </source>
</reference>
<dbReference type="STRING" id="504472.Slin_4501"/>
<sequence length="137" mass="15574">MTDKAAMTSDQRLDQIEPVLADVVRTQSRIIIQIGKIVDYVTDTREQVEVVIQRLNRLELKVDRLEERTNQIADDVATLKTDVATLKTDVADLKTDVATLKTDVADLKEGQARLETQQNKIQQDVTAIFQLLQERLK</sequence>
<evidence type="ECO:0000313" key="2">
    <source>
        <dbReference type="EMBL" id="ADB40481.1"/>
    </source>
</evidence>
<proteinExistence type="predicted"/>
<evidence type="ECO:0000256" key="1">
    <source>
        <dbReference type="SAM" id="Coils"/>
    </source>
</evidence>
<keyword evidence="3" id="KW-1185">Reference proteome</keyword>
<dbReference type="AlphaFoldDB" id="D2QMR8"/>